<dbReference type="EMBL" id="AOMD01000029">
    <property type="protein sequence ID" value="EMA43575.1"/>
    <property type="molecule type" value="Genomic_DNA"/>
</dbReference>
<reference evidence="3 4" key="1">
    <citation type="journal article" date="2014" name="PLoS Genet.">
        <title>Phylogenetically driven sequencing of extremely halophilic archaea reveals strategies for static and dynamic osmo-response.</title>
        <authorList>
            <person name="Becker E.A."/>
            <person name="Seitzer P.M."/>
            <person name="Tritt A."/>
            <person name="Larsen D."/>
            <person name="Krusor M."/>
            <person name="Yao A.I."/>
            <person name="Wu D."/>
            <person name="Madern D."/>
            <person name="Eisen J.A."/>
            <person name="Darling A.E."/>
            <person name="Facciotti M.T."/>
        </authorList>
    </citation>
    <scope>NUCLEOTIDE SEQUENCE [LARGE SCALE GENOMIC DNA]</scope>
    <source>
        <strain evidence="3 4">DSM 5350</strain>
    </source>
</reference>
<accession>M0MGP1</accession>
<dbReference type="RefSeq" id="WP_006078556.1">
    <property type="nucleotide sequence ID" value="NZ_AOMD01000029.1"/>
</dbReference>
<proteinExistence type="predicted"/>
<keyword evidence="4" id="KW-1185">Reference proteome</keyword>
<dbReference type="PATRIC" id="fig|1227455.4.peg.2751"/>
<dbReference type="Proteomes" id="UP000011669">
    <property type="component" value="Unassembled WGS sequence"/>
</dbReference>
<gene>
    <name evidence="3" type="ORF">C449_13487</name>
</gene>
<evidence type="ECO:0000256" key="1">
    <source>
        <dbReference type="SAM" id="MobiDB-lite"/>
    </source>
</evidence>
<evidence type="ECO:0000313" key="4">
    <source>
        <dbReference type="Proteomes" id="UP000011669"/>
    </source>
</evidence>
<name>M0MGP1_9EURY</name>
<feature type="domain" description="DUF8025" evidence="2">
    <location>
        <begin position="52"/>
        <end position="164"/>
    </location>
</feature>
<comment type="caution">
    <text evidence="3">The sequence shown here is derived from an EMBL/GenBank/DDBJ whole genome shotgun (WGS) entry which is preliminary data.</text>
</comment>
<dbReference type="OrthoDB" id="214345at2157"/>
<protein>
    <recommendedName>
        <fullName evidence="2">DUF8025 domain-containing protein</fullName>
    </recommendedName>
</protein>
<dbReference type="STRING" id="1227455.C449_13487"/>
<feature type="region of interest" description="Disordered" evidence="1">
    <location>
        <begin position="1"/>
        <end position="28"/>
    </location>
</feature>
<dbReference type="AlphaFoldDB" id="M0MGP1"/>
<dbReference type="InParanoid" id="M0MGP1"/>
<evidence type="ECO:0000259" key="2">
    <source>
        <dbReference type="Pfam" id="PF26068"/>
    </source>
</evidence>
<dbReference type="Pfam" id="PF26068">
    <property type="entry name" value="DUF8025"/>
    <property type="match status" value="1"/>
</dbReference>
<evidence type="ECO:0000313" key="3">
    <source>
        <dbReference type="EMBL" id="EMA43575.1"/>
    </source>
</evidence>
<dbReference type="InterPro" id="IPR058338">
    <property type="entry name" value="DUF8025"/>
</dbReference>
<organism evidence="3 4">
    <name type="scientific">Halococcus saccharolyticus DSM 5350</name>
    <dbReference type="NCBI Taxonomy" id="1227455"/>
    <lineage>
        <taxon>Archaea</taxon>
        <taxon>Methanobacteriati</taxon>
        <taxon>Methanobacteriota</taxon>
        <taxon>Stenosarchaea group</taxon>
        <taxon>Halobacteria</taxon>
        <taxon>Halobacteriales</taxon>
        <taxon>Halococcaceae</taxon>
        <taxon>Halococcus</taxon>
    </lineage>
</organism>
<sequence length="166" mass="18668">MERNQPNADDSEEQSETEPFADAPLDPEAILGTRTFESVLFSEEHAERTVPVDARTGERTRQIEDSVERAEAFVADDPRRVAVPQRTEAMVETQSAPYVSTIFYDSKVVRGKITDKGEYGRPTFANNGHDLEWTYRAATQSDQYDVELVEADYETGDVTITVEEVA</sequence>